<sequence>MLISSDSTNQLTQASKNHLDTCDAQFETDQVDYTYHDMVGYKNICNEYRNILRHKLDSELHTFIQDLKYAQKCAGTFKTQLADCYRECTVAEYYAQIQLYTEYQRLYRECTDRYNRYYSDQTACNIMNDNLGDDLKHTINTFYGSLVRCQEWLESCLHRYGERLDEAYDNVDLSDEFNKGIPEELREYRFEGKFYPETLIIFKMSMMNKFMMVALMMVAIMYAVLINVAVVEGCADPVDCPSLEYYCNSYTGACIHDPW</sequence>
<evidence type="ECO:0000313" key="3">
    <source>
        <dbReference type="Proteomes" id="UP000759131"/>
    </source>
</evidence>
<gene>
    <name evidence="2" type="ORF">OSB1V03_LOCUS11606</name>
</gene>
<keyword evidence="1" id="KW-1133">Transmembrane helix</keyword>
<name>A0A7R9KZL1_9ACAR</name>
<dbReference type="EMBL" id="CAJPIZ010009125">
    <property type="protein sequence ID" value="CAG2111627.1"/>
    <property type="molecule type" value="Genomic_DNA"/>
</dbReference>
<protein>
    <submittedName>
        <fullName evidence="2">Uncharacterized protein</fullName>
    </submittedName>
</protein>
<keyword evidence="1" id="KW-0472">Membrane</keyword>
<evidence type="ECO:0000313" key="2">
    <source>
        <dbReference type="EMBL" id="CAD7631197.1"/>
    </source>
</evidence>
<reference evidence="2" key="1">
    <citation type="submission" date="2020-11" db="EMBL/GenBank/DDBJ databases">
        <authorList>
            <person name="Tran Van P."/>
        </authorList>
    </citation>
    <scope>NUCLEOTIDE SEQUENCE</scope>
</reference>
<dbReference type="EMBL" id="OC863700">
    <property type="protein sequence ID" value="CAD7631197.1"/>
    <property type="molecule type" value="Genomic_DNA"/>
</dbReference>
<feature type="transmembrane region" description="Helical" evidence="1">
    <location>
        <begin position="210"/>
        <end position="231"/>
    </location>
</feature>
<dbReference type="AlphaFoldDB" id="A0A7R9KZL1"/>
<keyword evidence="1" id="KW-0812">Transmembrane</keyword>
<evidence type="ECO:0000256" key="1">
    <source>
        <dbReference type="SAM" id="Phobius"/>
    </source>
</evidence>
<keyword evidence="3" id="KW-1185">Reference proteome</keyword>
<proteinExistence type="predicted"/>
<dbReference type="Proteomes" id="UP000759131">
    <property type="component" value="Unassembled WGS sequence"/>
</dbReference>
<accession>A0A7R9KZL1</accession>
<organism evidence="2">
    <name type="scientific">Medioppia subpectinata</name>
    <dbReference type="NCBI Taxonomy" id="1979941"/>
    <lineage>
        <taxon>Eukaryota</taxon>
        <taxon>Metazoa</taxon>
        <taxon>Ecdysozoa</taxon>
        <taxon>Arthropoda</taxon>
        <taxon>Chelicerata</taxon>
        <taxon>Arachnida</taxon>
        <taxon>Acari</taxon>
        <taxon>Acariformes</taxon>
        <taxon>Sarcoptiformes</taxon>
        <taxon>Oribatida</taxon>
        <taxon>Brachypylina</taxon>
        <taxon>Oppioidea</taxon>
        <taxon>Oppiidae</taxon>
        <taxon>Medioppia</taxon>
    </lineage>
</organism>